<dbReference type="Proteomes" id="UP000027318">
    <property type="component" value="Unassembled WGS sequence"/>
</dbReference>
<evidence type="ECO:0000256" key="4">
    <source>
        <dbReference type="PROSITE-ProRule" id="PRU01161"/>
    </source>
</evidence>
<comment type="caution">
    <text evidence="4">Lacks conserved residue(s) required for the propagation of feature annotation.</text>
</comment>
<dbReference type="PATRIC" id="fig|267850.7.peg.2978"/>
<feature type="active site" description="Proton acceptor" evidence="4">
    <location>
        <position position="152"/>
    </location>
</feature>
<dbReference type="InterPro" id="IPR016035">
    <property type="entry name" value="Acyl_Trfase/lysoPLipase"/>
</dbReference>
<dbReference type="GO" id="GO:0016042">
    <property type="term" value="P:lipid catabolic process"/>
    <property type="evidence" value="ECO:0007669"/>
    <property type="project" value="UniProtKB-UniRule"/>
</dbReference>
<feature type="short sequence motif" description="DGA/G" evidence="4">
    <location>
        <begin position="152"/>
        <end position="154"/>
    </location>
</feature>
<evidence type="ECO:0000256" key="1">
    <source>
        <dbReference type="ARBA" id="ARBA00022801"/>
    </source>
</evidence>
<sequence>MPRVSLVLGAGGARGYAHIGVINQLCARGYEIVSISGSSMGALVGGVYAAGGLDAYAEWVGKLRWIDVVRLLDLHFSHGTIRGDKVFAKLESLIGNPSIESLPLHYTAVATDLSRQKEVWFQQGPLLDAIRASSAVPGVFTPVHKAGSVLVDGAVLNPLPMIPTVAVEADMILAVDLNAADDEVASEVLPGIRHLLADRSVRANQRVGVMLSSMEVLQSALSRYKIAGYQPDLLIRIPKSLAGFHEFHRATELIDLGNRIAARQLDVFEARSQPDTPQHTDDRLS</sequence>
<protein>
    <submittedName>
        <fullName evidence="6">UPF0028 protein YchK</fullName>
    </submittedName>
</protein>
<evidence type="ECO:0000256" key="3">
    <source>
        <dbReference type="ARBA" id="ARBA00023098"/>
    </source>
</evidence>
<dbReference type="EMBL" id="JMSZ01000042">
    <property type="protein sequence ID" value="KDE38572.1"/>
    <property type="molecule type" value="Genomic_DNA"/>
</dbReference>
<comment type="caution">
    <text evidence="6">The sequence shown here is derived from an EMBL/GenBank/DDBJ whole genome shotgun (WGS) entry which is preliminary data.</text>
</comment>
<dbReference type="Gene3D" id="3.40.1090.10">
    <property type="entry name" value="Cytosolic phospholipase A2 catalytic domain"/>
    <property type="match status" value="1"/>
</dbReference>
<dbReference type="OrthoDB" id="5290098at2"/>
<dbReference type="PROSITE" id="PS51635">
    <property type="entry name" value="PNPLA"/>
    <property type="match status" value="1"/>
</dbReference>
<name>A0A063Y241_9GAMM</name>
<dbReference type="STRING" id="267850.ADINL_3027"/>
<keyword evidence="3 4" id="KW-0443">Lipid metabolism</keyword>
<feature type="active site" description="Nucleophile" evidence="4">
    <location>
        <position position="39"/>
    </location>
</feature>
<proteinExistence type="predicted"/>
<evidence type="ECO:0000313" key="7">
    <source>
        <dbReference type="Proteomes" id="UP000027318"/>
    </source>
</evidence>
<dbReference type="PANTHER" id="PTHR14226">
    <property type="entry name" value="NEUROPATHY TARGET ESTERASE/SWISS CHEESE D.MELANOGASTER"/>
    <property type="match status" value="1"/>
</dbReference>
<evidence type="ECO:0000256" key="2">
    <source>
        <dbReference type="ARBA" id="ARBA00022963"/>
    </source>
</evidence>
<dbReference type="AlphaFoldDB" id="A0A063Y241"/>
<dbReference type="RefSeq" id="WP_036549921.1">
    <property type="nucleotide sequence ID" value="NZ_JMSZ01000042.1"/>
</dbReference>
<keyword evidence="2 4" id="KW-0442">Lipid degradation</keyword>
<keyword evidence="1 4" id="KW-0378">Hydrolase</keyword>
<dbReference type="InterPro" id="IPR050301">
    <property type="entry name" value="NTE"/>
</dbReference>
<evidence type="ECO:0000259" key="5">
    <source>
        <dbReference type="PROSITE" id="PS51635"/>
    </source>
</evidence>
<gene>
    <name evidence="6" type="ORF">ADINL_3027</name>
</gene>
<dbReference type="GO" id="GO:0016787">
    <property type="term" value="F:hydrolase activity"/>
    <property type="evidence" value="ECO:0007669"/>
    <property type="project" value="UniProtKB-UniRule"/>
</dbReference>
<dbReference type="PANTHER" id="PTHR14226:SF76">
    <property type="entry name" value="NTE FAMILY PROTEIN RSSA"/>
    <property type="match status" value="1"/>
</dbReference>
<feature type="domain" description="PNPLA" evidence="5">
    <location>
        <begin position="6"/>
        <end position="165"/>
    </location>
</feature>
<dbReference type="InterPro" id="IPR002641">
    <property type="entry name" value="PNPLA_dom"/>
</dbReference>
<dbReference type="SUPFAM" id="SSF52151">
    <property type="entry name" value="FabD/lysophospholipase-like"/>
    <property type="match status" value="1"/>
</dbReference>
<organism evidence="6 7">
    <name type="scientific">Nitrincola lacisaponensis</name>
    <dbReference type="NCBI Taxonomy" id="267850"/>
    <lineage>
        <taxon>Bacteria</taxon>
        <taxon>Pseudomonadati</taxon>
        <taxon>Pseudomonadota</taxon>
        <taxon>Gammaproteobacteria</taxon>
        <taxon>Oceanospirillales</taxon>
        <taxon>Oceanospirillaceae</taxon>
        <taxon>Nitrincola</taxon>
    </lineage>
</organism>
<evidence type="ECO:0000313" key="6">
    <source>
        <dbReference type="EMBL" id="KDE38572.1"/>
    </source>
</evidence>
<dbReference type="Pfam" id="PF01734">
    <property type="entry name" value="Patatin"/>
    <property type="match status" value="1"/>
</dbReference>
<reference evidence="6 7" key="1">
    <citation type="journal article" date="2005" name="Int. J. Syst. Evol. Microbiol.">
        <title>Nitrincola lacisaponensis gen. nov., sp. nov., a novel alkaliphilic bacterium isolated from an alkaline, saline lake.</title>
        <authorList>
            <person name="Dimitriu P.A."/>
            <person name="Shukla S.K."/>
            <person name="Conradt J."/>
            <person name="Marquez M.C."/>
            <person name="Ventosa A."/>
            <person name="Maglia A."/>
            <person name="Peyton B.M."/>
            <person name="Pinkart H.C."/>
            <person name="Mormile M.R."/>
        </authorList>
    </citation>
    <scope>NUCLEOTIDE SEQUENCE [LARGE SCALE GENOMIC DNA]</scope>
    <source>
        <strain evidence="6 7">4CA</strain>
    </source>
</reference>
<feature type="short sequence motif" description="GXSXG" evidence="4">
    <location>
        <begin position="37"/>
        <end position="41"/>
    </location>
</feature>
<accession>A0A063Y241</accession>
<keyword evidence="7" id="KW-1185">Reference proteome</keyword>